<dbReference type="PRINTS" id="PR00700">
    <property type="entry name" value="PRTYPHPHTASE"/>
</dbReference>
<keyword evidence="4" id="KW-0675">Receptor</keyword>
<dbReference type="SUPFAM" id="SSF52799">
    <property type="entry name" value="(Phosphotyrosine protein) phosphatases II"/>
    <property type="match status" value="1"/>
</dbReference>
<evidence type="ECO:0000259" key="2">
    <source>
        <dbReference type="PROSITE" id="PS50055"/>
    </source>
</evidence>
<feature type="domain" description="Tyrosine specific protein phosphatases" evidence="3">
    <location>
        <begin position="209"/>
        <end position="284"/>
    </location>
</feature>
<dbReference type="PROSITE" id="PS50056">
    <property type="entry name" value="TYR_PHOSPHATASE_2"/>
    <property type="match status" value="1"/>
</dbReference>
<feature type="domain" description="Tyrosine-protein phosphatase" evidence="2">
    <location>
        <begin position="27"/>
        <end position="293"/>
    </location>
</feature>
<dbReference type="InterPro" id="IPR000387">
    <property type="entry name" value="Tyr_Pase_dom"/>
</dbReference>
<name>A0A367K475_RHIST</name>
<dbReference type="InterPro" id="IPR000242">
    <property type="entry name" value="PTP_cat"/>
</dbReference>
<evidence type="ECO:0000259" key="3">
    <source>
        <dbReference type="PROSITE" id="PS50056"/>
    </source>
</evidence>
<keyword evidence="5" id="KW-1185">Reference proteome</keyword>
<dbReference type="SMART" id="SM00404">
    <property type="entry name" value="PTPc_motif"/>
    <property type="match status" value="1"/>
</dbReference>
<dbReference type="InterPro" id="IPR050348">
    <property type="entry name" value="Protein-Tyr_Phosphatase"/>
</dbReference>
<dbReference type="STRING" id="4846.A0A367K475"/>
<dbReference type="EMBL" id="PJQM01002246">
    <property type="protein sequence ID" value="RCH96946.1"/>
    <property type="molecule type" value="Genomic_DNA"/>
</dbReference>
<dbReference type="Pfam" id="PF00102">
    <property type="entry name" value="Y_phosphatase"/>
    <property type="match status" value="1"/>
</dbReference>
<comment type="caution">
    <text evidence="4">The sequence shown here is derived from an EMBL/GenBank/DDBJ whole genome shotgun (WGS) entry which is preliminary data.</text>
</comment>
<dbReference type="PROSITE" id="PS50055">
    <property type="entry name" value="TYR_PHOSPHATASE_PTP"/>
    <property type="match status" value="1"/>
</dbReference>
<evidence type="ECO:0000256" key="1">
    <source>
        <dbReference type="ARBA" id="ARBA00009649"/>
    </source>
</evidence>
<dbReference type="AlphaFoldDB" id="A0A367K475"/>
<organism evidence="4 5">
    <name type="scientific">Rhizopus stolonifer</name>
    <name type="common">Rhizopus nigricans</name>
    <dbReference type="NCBI Taxonomy" id="4846"/>
    <lineage>
        <taxon>Eukaryota</taxon>
        <taxon>Fungi</taxon>
        <taxon>Fungi incertae sedis</taxon>
        <taxon>Mucoromycota</taxon>
        <taxon>Mucoromycotina</taxon>
        <taxon>Mucoromycetes</taxon>
        <taxon>Mucorales</taxon>
        <taxon>Mucorineae</taxon>
        <taxon>Rhizopodaceae</taxon>
        <taxon>Rhizopus</taxon>
    </lineage>
</organism>
<accession>A0A367K475</accession>
<dbReference type="Proteomes" id="UP000253551">
    <property type="component" value="Unassembled WGS sequence"/>
</dbReference>
<dbReference type="PANTHER" id="PTHR19134:SF449">
    <property type="entry name" value="TYROSINE-PROTEIN PHOSPHATASE 1"/>
    <property type="match status" value="1"/>
</dbReference>
<dbReference type="CDD" id="cd18533">
    <property type="entry name" value="PTP_fungal"/>
    <property type="match status" value="1"/>
</dbReference>
<evidence type="ECO:0000313" key="4">
    <source>
        <dbReference type="EMBL" id="RCH96946.1"/>
    </source>
</evidence>
<dbReference type="Gene3D" id="3.90.190.10">
    <property type="entry name" value="Protein tyrosine phosphatase superfamily"/>
    <property type="match status" value="1"/>
</dbReference>
<sequence>MIKGDSIKTIHHLQKLVKNPASFELYVYEEFSDINARQSARMKQREYQWDIALDNDHLNRYCNILPFDKNRVRLNNQDYINASFVVPPLAIEPTYIAAQGPLRHTVVDFWRMVVEQQVSVIVCLTPEIEKNMEKCARYWPEGDKEWRVINKDWMIELKNTEEVLNDQADCIVRKISVAVCQGNTLVQRASVVQVQFKGWPDHGVPKSPDKVLEMIRLTRTFYKDKRPVVVHCSAGCGRTGTFCVIDSAERLIRQQLGPVDPILFLTEEFRKQRTTMVQTASQFHFCYSALLQFLNDKS</sequence>
<comment type="similarity">
    <text evidence="1">Belongs to the protein-tyrosine phosphatase family. Non-receptor class subfamily.</text>
</comment>
<dbReference type="PANTHER" id="PTHR19134">
    <property type="entry name" value="RECEPTOR-TYPE TYROSINE-PROTEIN PHOSPHATASE"/>
    <property type="match status" value="1"/>
</dbReference>
<dbReference type="OrthoDB" id="6058203at2759"/>
<reference evidence="4 5" key="1">
    <citation type="journal article" date="2018" name="G3 (Bethesda)">
        <title>Phylogenetic and Phylogenomic Definition of Rhizopus Species.</title>
        <authorList>
            <person name="Gryganskyi A.P."/>
            <person name="Golan J."/>
            <person name="Dolatabadi S."/>
            <person name="Mondo S."/>
            <person name="Robb S."/>
            <person name="Idnurm A."/>
            <person name="Muszewska A."/>
            <person name="Steczkiewicz K."/>
            <person name="Masonjones S."/>
            <person name="Liao H.L."/>
            <person name="Gajdeczka M.T."/>
            <person name="Anike F."/>
            <person name="Vuek A."/>
            <person name="Anishchenko I.M."/>
            <person name="Voigt K."/>
            <person name="de Hoog G.S."/>
            <person name="Smith M.E."/>
            <person name="Heitman J."/>
            <person name="Vilgalys R."/>
            <person name="Stajich J.E."/>
        </authorList>
    </citation>
    <scope>NUCLEOTIDE SEQUENCE [LARGE SCALE GENOMIC DNA]</scope>
    <source>
        <strain evidence="4 5">LSU 92-RS-03</strain>
    </source>
</reference>
<dbReference type="InterPro" id="IPR029021">
    <property type="entry name" value="Prot-tyrosine_phosphatase-like"/>
</dbReference>
<dbReference type="GO" id="GO:0004725">
    <property type="term" value="F:protein tyrosine phosphatase activity"/>
    <property type="evidence" value="ECO:0007669"/>
    <property type="project" value="InterPro"/>
</dbReference>
<protein>
    <submittedName>
        <fullName evidence="4">Protein tyrosine phosphatase, non-receptor type 11</fullName>
    </submittedName>
</protein>
<dbReference type="SMART" id="SM00194">
    <property type="entry name" value="PTPc"/>
    <property type="match status" value="1"/>
</dbReference>
<dbReference type="InterPro" id="IPR016130">
    <property type="entry name" value="Tyr_Pase_AS"/>
</dbReference>
<dbReference type="PROSITE" id="PS00383">
    <property type="entry name" value="TYR_PHOSPHATASE_1"/>
    <property type="match status" value="1"/>
</dbReference>
<dbReference type="InterPro" id="IPR003595">
    <property type="entry name" value="Tyr_Pase_cat"/>
</dbReference>
<evidence type="ECO:0000313" key="5">
    <source>
        <dbReference type="Proteomes" id="UP000253551"/>
    </source>
</evidence>
<proteinExistence type="inferred from homology"/>
<gene>
    <name evidence="4" type="primary">PTPN11</name>
    <name evidence="4" type="ORF">CU098_011147</name>
</gene>